<sequence>MPRTALGVEWSGCARLRGWRASGRAPGVAGVEACARCRKGSPEDGVRRKNGPPFEADLAPRGMSYTIGFWEMDPSL</sequence>
<accession>A0A2H3J8E2</accession>
<reference evidence="1 2" key="1">
    <citation type="journal article" date="2012" name="Science">
        <title>The Paleozoic origin of enzymatic lignin decomposition reconstructed from 31 fungal genomes.</title>
        <authorList>
            <person name="Floudas D."/>
            <person name="Binder M."/>
            <person name="Riley R."/>
            <person name="Barry K."/>
            <person name="Blanchette R.A."/>
            <person name="Henrissat B."/>
            <person name="Martinez A.T."/>
            <person name="Otillar R."/>
            <person name="Spatafora J.W."/>
            <person name="Yadav J.S."/>
            <person name="Aerts A."/>
            <person name="Benoit I."/>
            <person name="Boyd A."/>
            <person name="Carlson A."/>
            <person name="Copeland A."/>
            <person name="Coutinho P.M."/>
            <person name="de Vries R.P."/>
            <person name="Ferreira P."/>
            <person name="Findley K."/>
            <person name="Foster B."/>
            <person name="Gaskell J."/>
            <person name="Glotzer D."/>
            <person name="Gorecki P."/>
            <person name="Heitman J."/>
            <person name="Hesse C."/>
            <person name="Hori C."/>
            <person name="Igarashi K."/>
            <person name="Jurgens J.A."/>
            <person name="Kallen N."/>
            <person name="Kersten P."/>
            <person name="Kohler A."/>
            <person name="Kuees U."/>
            <person name="Kumar T.K.A."/>
            <person name="Kuo A."/>
            <person name="LaButti K."/>
            <person name="Larrondo L.F."/>
            <person name="Lindquist E."/>
            <person name="Ling A."/>
            <person name="Lombard V."/>
            <person name="Lucas S."/>
            <person name="Lundell T."/>
            <person name="Martin R."/>
            <person name="McLaughlin D.J."/>
            <person name="Morgenstern I."/>
            <person name="Morin E."/>
            <person name="Murat C."/>
            <person name="Nagy L.G."/>
            <person name="Nolan M."/>
            <person name="Ohm R.A."/>
            <person name="Patyshakuliyeva A."/>
            <person name="Rokas A."/>
            <person name="Ruiz-Duenas F.J."/>
            <person name="Sabat G."/>
            <person name="Salamov A."/>
            <person name="Samejima M."/>
            <person name="Schmutz J."/>
            <person name="Slot J.C."/>
            <person name="St John F."/>
            <person name="Stenlid J."/>
            <person name="Sun H."/>
            <person name="Sun S."/>
            <person name="Syed K."/>
            <person name="Tsang A."/>
            <person name="Wiebenga A."/>
            <person name="Young D."/>
            <person name="Pisabarro A."/>
            <person name="Eastwood D.C."/>
            <person name="Martin F."/>
            <person name="Cullen D."/>
            <person name="Grigoriev I.V."/>
            <person name="Hibbett D.S."/>
        </authorList>
    </citation>
    <scope>NUCLEOTIDE SEQUENCE [LARGE SCALE GENOMIC DNA]</scope>
    <source>
        <strain evidence="1 2">MD-104</strain>
    </source>
</reference>
<evidence type="ECO:0000313" key="1">
    <source>
        <dbReference type="EMBL" id="PCH38490.1"/>
    </source>
</evidence>
<keyword evidence="2" id="KW-1185">Reference proteome</keyword>
<dbReference type="EMBL" id="KB467942">
    <property type="protein sequence ID" value="PCH38490.1"/>
    <property type="molecule type" value="Genomic_DNA"/>
</dbReference>
<dbReference type="Proteomes" id="UP000218811">
    <property type="component" value="Unassembled WGS sequence"/>
</dbReference>
<protein>
    <submittedName>
        <fullName evidence="1">Uncharacterized protein</fullName>
    </submittedName>
</protein>
<name>A0A2H3J8E2_WOLCO</name>
<gene>
    <name evidence="1" type="ORF">WOLCODRAFT_23409</name>
</gene>
<organism evidence="1 2">
    <name type="scientific">Wolfiporia cocos (strain MD-104)</name>
    <name type="common">Brown rot fungus</name>
    <dbReference type="NCBI Taxonomy" id="742152"/>
    <lineage>
        <taxon>Eukaryota</taxon>
        <taxon>Fungi</taxon>
        <taxon>Dikarya</taxon>
        <taxon>Basidiomycota</taxon>
        <taxon>Agaricomycotina</taxon>
        <taxon>Agaricomycetes</taxon>
        <taxon>Polyporales</taxon>
        <taxon>Phaeolaceae</taxon>
        <taxon>Wolfiporia</taxon>
    </lineage>
</organism>
<evidence type="ECO:0000313" key="2">
    <source>
        <dbReference type="Proteomes" id="UP000218811"/>
    </source>
</evidence>
<proteinExistence type="predicted"/>
<dbReference type="AlphaFoldDB" id="A0A2H3J8E2"/>